<dbReference type="InterPro" id="IPR051531">
    <property type="entry name" value="N-acetyltransferase"/>
</dbReference>
<dbReference type="InterPro" id="IPR000182">
    <property type="entry name" value="GNAT_dom"/>
</dbReference>
<accession>A0A0N7MAU3</accession>
<dbReference type="Proteomes" id="UP000051260">
    <property type="component" value="Unassembled WGS sequence"/>
</dbReference>
<name>A0A0N7MAU3_9RHOB</name>
<dbReference type="SUPFAM" id="SSF55729">
    <property type="entry name" value="Acyl-CoA N-acyltransferases (Nat)"/>
    <property type="match status" value="1"/>
</dbReference>
<dbReference type="EMBL" id="CYUD01000015">
    <property type="protein sequence ID" value="CUK15983.1"/>
    <property type="molecule type" value="Genomic_DNA"/>
</dbReference>
<proteinExistence type="predicted"/>
<dbReference type="PANTHER" id="PTHR43792">
    <property type="entry name" value="GNAT FAMILY, PUTATIVE (AFU_ORTHOLOGUE AFUA_3G00765)-RELATED-RELATED"/>
    <property type="match status" value="1"/>
</dbReference>
<keyword evidence="3" id="KW-1185">Reference proteome</keyword>
<evidence type="ECO:0000313" key="2">
    <source>
        <dbReference type="EMBL" id="CUK15983.1"/>
    </source>
</evidence>
<dbReference type="InterPro" id="IPR016181">
    <property type="entry name" value="Acyl_CoA_acyltransferase"/>
</dbReference>
<dbReference type="STRING" id="1715692.RUE5091_03934"/>
<evidence type="ECO:0000313" key="3">
    <source>
        <dbReference type="Proteomes" id="UP000051260"/>
    </source>
</evidence>
<dbReference type="RefSeq" id="WP_058283564.1">
    <property type="nucleotide sequence ID" value="NZ_CYUD01000015.1"/>
</dbReference>
<dbReference type="AlphaFoldDB" id="A0A0N7MAU3"/>
<dbReference type="OrthoDB" id="6293260at2"/>
<evidence type="ECO:0000259" key="1">
    <source>
        <dbReference type="Pfam" id="PF13302"/>
    </source>
</evidence>
<protein>
    <recommendedName>
        <fullName evidence="1">N-acetyltransferase domain-containing protein</fullName>
    </recommendedName>
</protein>
<feature type="domain" description="N-acetyltransferase" evidence="1">
    <location>
        <begin position="15"/>
        <end position="151"/>
    </location>
</feature>
<dbReference type="GO" id="GO:0016747">
    <property type="term" value="F:acyltransferase activity, transferring groups other than amino-acyl groups"/>
    <property type="evidence" value="ECO:0007669"/>
    <property type="project" value="InterPro"/>
</dbReference>
<organism evidence="2 3">
    <name type="scientific">Ruegeria denitrificans</name>
    <dbReference type="NCBI Taxonomy" id="1715692"/>
    <lineage>
        <taxon>Bacteria</taxon>
        <taxon>Pseudomonadati</taxon>
        <taxon>Pseudomonadota</taxon>
        <taxon>Alphaproteobacteria</taxon>
        <taxon>Rhodobacterales</taxon>
        <taxon>Roseobacteraceae</taxon>
        <taxon>Ruegeria</taxon>
    </lineage>
</organism>
<gene>
    <name evidence="2" type="ORF">RUE5091_03934</name>
</gene>
<sequence length="184" mass="20557">MTAIAHHIPRLETERLILRAPSEADLDAEAEFYASDASEFVGGRKRRDETWRLIAMLLGHWTLRGYGFWGVEEKDTGTYVGRVGLWFPDGWPEPEIGWTLMNKATGKGYATEAALAARTHAYDVLGWDTAISLIAPENHTSKAVAKRLGAQFDYHYKHPKFGASEIWRHPAPADLVNGGMEAYA</sequence>
<dbReference type="Gene3D" id="3.40.630.30">
    <property type="match status" value="1"/>
</dbReference>
<dbReference type="Pfam" id="PF13302">
    <property type="entry name" value="Acetyltransf_3"/>
    <property type="match status" value="1"/>
</dbReference>
<reference evidence="3" key="1">
    <citation type="submission" date="2015-09" db="EMBL/GenBank/DDBJ databases">
        <authorList>
            <person name="Rodrigo-Torres L."/>
            <person name="Arahal D.R."/>
        </authorList>
    </citation>
    <scope>NUCLEOTIDE SEQUENCE [LARGE SCALE GENOMIC DNA]</scope>
    <source>
        <strain evidence="3">CECT 5091</strain>
    </source>
</reference>
<dbReference type="PANTHER" id="PTHR43792:SF1">
    <property type="entry name" value="N-ACETYLTRANSFERASE DOMAIN-CONTAINING PROTEIN"/>
    <property type="match status" value="1"/>
</dbReference>